<proteinExistence type="predicted"/>
<evidence type="ECO:0000313" key="4">
    <source>
        <dbReference type="Proteomes" id="UP000807469"/>
    </source>
</evidence>
<organism evidence="3 4">
    <name type="scientific">Pholiota conissans</name>
    <dbReference type="NCBI Taxonomy" id="109636"/>
    <lineage>
        <taxon>Eukaryota</taxon>
        <taxon>Fungi</taxon>
        <taxon>Dikarya</taxon>
        <taxon>Basidiomycota</taxon>
        <taxon>Agaricomycotina</taxon>
        <taxon>Agaricomycetes</taxon>
        <taxon>Agaricomycetidae</taxon>
        <taxon>Agaricales</taxon>
        <taxon>Agaricineae</taxon>
        <taxon>Strophariaceae</taxon>
        <taxon>Pholiota</taxon>
    </lineage>
</organism>
<accession>A0A9P5Z537</accession>
<dbReference type="Proteomes" id="UP000807469">
    <property type="component" value="Unassembled WGS sequence"/>
</dbReference>
<dbReference type="PANTHER" id="PTHR10039">
    <property type="entry name" value="AMELOGENIN"/>
    <property type="match status" value="1"/>
</dbReference>
<protein>
    <recommendedName>
        <fullName evidence="2">Nephrocystin 3-like N-terminal domain-containing protein</fullName>
    </recommendedName>
</protein>
<evidence type="ECO:0000256" key="1">
    <source>
        <dbReference type="ARBA" id="ARBA00022737"/>
    </source>
</evidence>
<dbReference type="InterPro" id="IPR027417">
    <property type="entry name" value="P-loop_NTPase"/>
</dbReference>
<dbReference type="Gene3D" id="3.40.50.300">
    <property type="entry name" value="P-loop containing nucleotide triphosphate hydrolases"/>
    <property type="match status" value="1"/>
</dbReference>
<comment type="caution">
    <text evidence="3">The sequence shown here is derived from an EMBL/GenBank/DDBJ whole genome shotgun (WGS) entry which is preliminary data.</text>
</comment>
<evidence type="ECO:0000259" key="2">
    <source>
        <dbReference type="Pfam" id="PF24883"/>
    </source>
</evidence>
<gene>
    <name evidence="3" type="ORF">BDN70DRAFT_877677</name>
</gene>
<dbReference type="Pfam" id="PF24883">
    <property type="entry name" value="NPHP3_N"/>
    <property type="match status" value="1"/>
</dbReference>
<dbReference type="AlphaFoldDB" id="A0A9P5Z537"/>
<sequence length="618" mass="70215">MPGIFLYTEETSFFIILLGVHGKVWTFAKKRLYKYIFTQQYTFIEAFKALQNRVAASAFHNSAQRIDPPRCHPDTRVEILRFMYAWIASSPSARKEWILWLNGAAGAGKSAIMQSLAEQCVGTAIAIASFFFFRSDPSRNTIMPFVPAVVYQLIQTIPETLDNVLDVIEQNPLIFEEALESQIHKLIITPLLKLPADLQRLFLICIDGLDECTSHAHQELLIEVIGKISSGRNLPLIFLVASRREPQIEAAFVQSPVSDLLYTYALDNSDIERTSSDIRHYLNAKFNTIKSNHLRKHLLPEDWPPASTIEEIIEKSSGQFIYASVVIKYVSSPRANPARQLAIVSDITLRTASTQNPFSHLDALYRYIFSQVERIEEVLNILAYFLLTRTTHIRDIQNVFFLPYGEVEVLFADLTAVILCEPDTPETLAPQLKFLHASLRDFLLDKTRSEEYYIDLTAYRTKLLCGFLRSSSASMLDAVSELAMQSQGSSSMIYSFYGSEHSNRPRPEIWRMVAIKLLLEDAHASEELRQAVMKFDFTITRHSGKKLILSGCVADILRSLKVLSHRFDDCGQAYSHAVNIFARRFAEHWASLNTDAKNQLTGDLRERIIHICQGSGDE</sequence>
<keyword evidence="4" id="KW-1185">Reference proteome</keyword>
<keyword evidence="1" id="KW-0677">Repeat</keyword>
<dbReference type="InterPro" id="IPR056884">
    <property type="entry name" value="NPHP3-like_N"/>
</dbReference>
<feature type="domain" description="Nephrocystin 3-like N-terminal" evidence="2">
    <location>
        <begin position="94"/>
        <end position="243"/>
    </location>
</feature>
<evidence type="ECO:0000313" key="3">
    <source>
        <dbReference type="EMBL" id="KAF9480405.1"/>
    </source>
</evidence>
<reference evidence="3" key="1">
    <citation type="submission" date="2020-11" db="EMBL/GenBank/DDBJ databases">
        <authorList>
            <consortium name="DOE Joint Genome Institute"/>
            <person name="Ahrendt S."/>
            <person name="Riley R."/>
            <person name="Andreopoulos W."/>
            <person name="Labutti K."/>
            <person name="Pangilinan J."/>
            <person name="Ruiz-Duenas F.J."/>
            <person name="Barrasa J.M."/>
            <person name="Sanchez-Garcia M."/>
            <person name="Camarero S."/>
            <person name="Miyauchi S."/>
            <person name="Serrano A."/>
            <person name="Linde D."/>
            <person name="Babiker R."/>
            <person name="Drula E."/>
            <person name="Ayuso-Fernandez I."/>
            <person name="Pacheco R."/>
            <person name="Padilla G."/>
            <person name="Ferreira P."/>
            <person name="Barriuso J."/>
            <person name="Kellner H."/>
            <person name="Castanera R."/>
            <person name="Alfaro M."/>
            <person name="Ramirez L."/>
            <person name="Pisabarro A.G."/>
            <person name="Kuo A."/>
            <person name="Tritt A."/>
            <person name="Lipzen A."/>
            <person name="He G."/>
            <person name="Yan M."/>
            <person name="Ng V."/>
            <person name="Cullen D."/>
            <person name="Martin F."/>
            <person name="Rosso M.-N."/>
            <person name="Henrissat B."/>
            <person name="Hibbett D."/>
            <person name="Martinez A.T."/>
            <person name="Grigoriev I.V."/>
        </authorList>
    </citation>
    <scope>NUCLEOTIDE SEQUENCE</scope>
    <source>
        <strain evidence="3">CIRM-BRFM 674</strain>
    </source>
</reference>
<dbReference type="SUPFAM" id="SSF52540">
    <property type="entry name" value="P-loop containing nucleoside triphosphate hydrolases"/>
    <property type="match status" value="1"/>
</dbReference>
<name>A0A9P5Z537_9AGAR</name>
<dbReference type="EMBL" id="MU155195">
    <property type="protein sequence ID" value="KAF9480405.1"/>
    <property type="molecule type" value="Genomic_DNA"/>
</dbReference>
<dbReference type="PANTHER" id="PTHR10039:SF14">
    <property type="entry name" value="NACHT DOMAIN-CONTAINING PROTEIN"/>
    <property type="match status" value="1"/>
</dbReference>